<evidence type="ECO:0000313" key="3">
    <source>
        <dbReference type="EMBL" id="MBK1855800.1"/>
    </source>
</evidence>
<evidence type="ECO:0000313" key="4">
    <source>
        <dbReference type="Proteomes" id="UP000634206"/>
    </source>
</evidence>
<dbReference type="InterPro" id="IPR051943">
    <property type="entry name" value="TRAFAC_Dynamin-like_GTPase"/>
</dbReference>
<dbReference type="CDD" id="cd09912">
    <property type="entry name" value="DLP_2"/>
    <property type="match status" value="1"/>
</dbReference>
<dbReference type="InterPro" id="IPR027417">
    <property type="entry name" value="P-loop_NTPase"/>
</dbReference>
<keyword evidence="1" id="KW-0812">Transmembrane</keyword>
<dbReference type="InterPro" id="IPR006073">
    <property type="entry name" value="GTP-bd"/>
</dbReference>
<evidence type="ECO:0000259" key="2">
    <source>
        <dbReference type="Pfam" id="PF01926"/>
    </source>
</evidence>
<dbReference type="PANTHER" id="PTHR43681">
    <property type="entry name" value="TRANSMEMBRANE GTPASE FZO"/>
    <property type="match status" value="1"/>
</dbReference>
<organism evidence="3 4">
    <name type="scientific">Oceaniferula flava</name>
    <dbReference type="NCBI Taxonomy" id="2800421"/>
    <lineage>
        <taxon>Bacteria</taxon>
        <taxon>Pseudomonadati</taxon>
        <taxon>Verrucomicrobiota</taxon>
        <taxon>Verrucomicrobiia</taxon>
        <taxon>Verrucomicrobiales</taxon>
        <taxon>Verrucomicrobiaceae</taxon>
        <taxon>Oceaniferula</taxon>
    </lineage>
</organism>
<dbReference type="Gene3D" id="3.40.50.300">
    <property type="entry name" value="P-loop containing nucleotide triphosphate hydrolases"/>
    <property type="match status" value="1"/>
</dbReference>
<dbReference type="EMBL" id="JAENIG010000008">
    <property type="protein sequence ID" value="MBK1855800.1"/>
    <property type="molecule type" value="Genomic_DNA"/>
</dbReference>
<keyword evidence="1" id="KW-0472">Membrane</keyword>
<feature type="domain" description="G" evidence="2">
    <location>
        <begin position="50"/>
        <end position="154"/>
    </location>
</feature>
<feature type="transmembrane region" description="Helical" evidence="1">
    <location>
        <begin position="472"/>
        <end position="491"/>
    </location>
</feature>
<dbReference type="SUPFAM" id="SSF52540">
    <property type="entry name" value="P-loop containing nucleoside triphosphate hydrolases"/>
    <property type="match status" value="1"/>
</dbReference>
<evidence type="ECO:0000256" key="1">
    <source>
        <dbReference type="SAM" id="Phobius"/>
    </source>
</evidence>
<dbReference type="AlphaFoldDB" id="A0AAE2SCR7"/>
<sequence length="573" mass="65318">MFGEEYFKTRKRLTDVVLRVLELAEKTGAEKTDLLENDITKGLSNPFLFVVCGEVNAGKSTLLNGLFGADVCKTNVLPETDRVQWYRYKEQNEDKLITPILEERYRAVDFLMDFNLVDTPGTNSVVEGHQKITDRFLPVSDLIFWVFPASNPWGASTWDFISKQPPEMLEKSIFIIQQADLRDEKDLDVILGHMRDLSQKRIGLVPPIFPVSGKLAMQAKLDQPFGDGLWRESGYPALEKHISEIVTDSPARRKVLGSVRDAATTVLRNIEDMIELRTRLLEENESFLREIETEVDKERVSQSSDFSIKFAGMREVFTSQSEEIKALIQRQLAVGPTLQSFFSAENIPKKIEASLVDSVKTAVEQQASDDGKHLVEECRKHWETVRPRVLEKLSIPLRSFEEETGGFGETRERFITRMGRAARQAVVNLKIRGGLDMQLANRRAHLKKWLYMVLIFLMASGVTGAMKIPPDPYMALGLLAFSVIFFIGFIIRAKSTRQEILQSFAERLDDAKIPFADALGGDYRDGVRDFYIEYGSLLESVRRHIANAKLELQPNLEQWNSLFLELKEIEQDL</sequence>
<feature type="transmembrane region" description="Helical" evidence="1">
    <location>
        <begin position="449"/>
        <end position="466"/>
    </location>
</feature>
<reference evidence="3" key="1">
    <citation type="submission" date="2021-01" db="EMBL/GenBank/DDBJ databases">
        <title>Modified the classification status of verrucomicrobia.</title>
        <authorList>
            <person name="Feng X."/>
        </authorList>
    </citation>
    <scope>NUCLEOTIDE SEQUENCE</scope>
    <source>
        <strain evidence="3">5K15</strain>
    </source>
</reference>
<keyword evidence="1" id="KW-1133">Transmembrane helix</keyword>
<keyword evidence="4" id="KW-1185">Reference proteome</keyword>
<proteinExistence type="predicted"/>
<dbReference type="Proteomes" id="UP000634206">
    <property type="component" value="Unassembled WGS sequence"/>
</dbReference>
<dbReference type="Pfam" id="PF01926">
    <property type="entry name" value="MMR_HSR1"/>
    <property type="match status" value="1"/>
</dbReference>
<accession>A0AAE2SCR7</accession>
<dbReference type="RefSeq" id="WP_309490412.1">
    <property type="nucleotide sequence ID" value="NZ_JAENIG010000008.1"/>
</dbReference>
<dbReference type="GO" id="GO:0005525">
    <property type="term" value="F:GTP binding"/>
    <property type="evidence" value="ECO:0007669"/>
    <property type="project" value="InterPro"/>
</dbReference>
<name>A0AAE2SCR7_9BACT</name>
<comment type="caution">
    <text evidence="3">The sequence shown here is derived from an EMBL/GenBank/DDBJ whole genome shotgun (WGS) entry which is preliminary data.</text>
</comment>
<dbReference type="PANTHER" id="PTHR43681:SF1">
    <property type="entry name" value="SARCALUMENIN"/>
    <property type="match status" value="1"/>
</dbReference>
<protein>
    <submittedName>
        <fullName evidence="3">Dynamin family protein</fullName>
    </submittedName>
</protein>
<gene>
    <name evidence="3" type="ORF">JIN83_12575</name>
</gene>